<dbReference type="InterPro" id="IPR013538">
    <property type="entry name" value="ASHA1/2-like_C"/>
</dbReference>
<sequence length="183" mass="20862">MQEKTAFLSINTIVLSYRFPSIREDRLKMVKESYQRSISVAATPADAYQALTTGYEHWWTSTQGKSFNQVGDRIRFTFPPNASYWTFEAKKLTPGKLVELECVEAYHIIVDKPEASKIEWLGTRTTWAIEPTGNKTDIHFTHEGLIPALHCYDVCKAGWDMFFVDSLQSYLNTGAGSPHQENT</sequence>
<dbReference type="SUPFAM" id="SSF55961">
    <property type="entry name" value="Bet v1-like"/>
    <property type="match status" value="1"/>
</dbReference>
<dbReference type="CDD" id="cd07814">
    <property type="entry name" value="SRPBCC_CalC_Aha1-like"/>
    <property type="match status" value="1"/>
</dbReference>
<accession>A0A545ST48</accession>
<evidence type="ECO:0000259" key="2">
    <source>
        <dbReference type="Pfam" id="PF08327"/>
    </source>
</evidence>
<proteinExistence type="inferred from homology"/>
<protein>
    <submittedName>
        <fullName evidence="3">SRPBCC domain-containing protein</fullName>
    </submittedName>
</protein>
<evidence type="ECO:0000256" key="1">
    <source>
        <dbReference type="ARBA" id="ARBA00006817"/>
    </source>
</evidence>
<dbReference type="Gene3D" id="3.30.530.20">
    <property type="match status" value="1"/>
</dbReference>
<dbReference type="EMBL" id="VHSG01000029">
    <property type="protein sequence ID" value="TQV68136.1"/>
    <property type="molecule type" value="Genomic_DNA"/>
</dbReference>
<comment type="caution">
    <text evidence="3">The sequence shown here is derived from an EMBL/GenBank/DDBJ whole genome shotgun (WGS) entry which is preliminary data.</text>
</comment>
<feature type="domain" description="Activator of Hsp90 ATPase homologue 1/2-like C-terminal" evidence="2">
    <location>
        <begin position="42"/>
        <end position="171"/>
    </location>
</feature>
<organism evidence="3 4">
    <name type="scientific">Exilibacterium tricleocarpae</name>
    <dbReference type="NCBI Taxonomy" id="2591008"/>
    <lineage>
        <taxon>Bacteria</taxon>
        <taxon>Pseudomonadati</taxon>
        <taxon>Pseudomonadota</taxon>
        <taxon>Gammaproteobacteria</taxon>
        <taxon>Cellvibrionales</taxon>
        <taxon>Cellvibrionaceae</taxon>
        <taxon>Exilibacterium</taxon>
    </lineage>
</organism>
<evidence type="ECO:0000313" key="3">
    <source>
        <dbReference type="EMBL" id="TQV68136.1"/>
    </source>
</evidence>
<evidence type="ECO:0000313" key="4">
    <source>
        <dbReference type="Proteomes" id="UP000319732"/>
    </source>
</evidence>
<dbReference type="InterPro" id="IPR023393">
    <property type="entry name" value="START-like_dom_sf"/>
</dbReference>
<dbReference type="AlphaFoldDB" id="A0A545ST48"/>
<name>A0A545ST48_9GAMM</name>
<dbReference type="Pfam" id="PF08327">
    <property type="entry name" value="AHSA1"/>
    <property type="match status" value="1"/>
</dbReference>
<keyword evidence="4" id="KW-1185">Reference proteome</keyword>
<dbReference type="Proteomes" id="UP000319732">
    <property type="component" value="Unassembled WGS sequence"/>
</dbReference>
<gene>
    <name evidence="3" type="ORF">FKG94_23895</name>
</gene>
<comment type="similarity">
    <text evidence="1">Belongs to the AHA1 family.</text>
</comment>
<reference evidence="3 4" key="1">
    <citation type="submission" date="2019-06" db="EMBL/GenBank/DDBJ databases">
        <title>Whole genome sequence for Cellvibrionaceae sp. R142.</title>
        <authorList>
            <person name="Wang G."/>
        </authorList>
    </citation>
    <scope>NUCLEOTIDE SEQUENCE [LARGE SCALE GENOMIC DNA]</scope>
    <source>
        <strain evidence="3 4">R142</strain>
    </source>
</reference>
<dbReference type="OrthoDB" id="7059976at2"/>